<evidence type="ECO:0000313" key="9">
    <source>
        <dbReference type="EMBL" id="KAE8262150.1"/>
    </source>
</evidence>
<evidence type="ECO:0000256" key="4">
    <source>
        <dbReference type="ARBA" id="ARBA00022759"/>
    </source>
</evidence>
<dbReference type="PANTHER" id="PTHR37984">
    <property type="entry name" value="PROTEIN CBG26694"/>
    <property type="match status" value="1"/>
</dbReference>
<dbReference type="SUPFAM" id="SSF56672">
    <property type="entry name" value="DNA/RNA polymerases"/>
    <property type="match status" value="1"/>
</dbReference>
<keyword evidence="2" id="KW-0548">Nucleotidyltransferase</keyword>
<evidence type="ECO:0000256" key="1">
    <source>
        <dbReference type="ARBA" id="ARBA00022679"/>
    </source>
</evidence>
<feature type="region of interest" description="Disordered" evidence="7">
    <location>
        <begin position="145"/>
        <end position="198"/>
    </location>
</feature>
<evidence type="ECO:0000256" key="2">
    <source>
        <dbReference type="ARBA" id="ARBA00022695"/>
    </source>
</evidence>
<evidence type="ECO:0000256" key="6">
    <source>
        <dbReference type="ARBA" id="ARBA00022918"/>
    </source>
</evidence>
<reference evidence="9" key="1">
    <citation type="submission" date="2016-04" db="EMBL/GenBank/DDBJ databases">
        <authorList>
            <person name="Nguyen H.D."/>
            <person name="Samba Siva P."/>
            <person name="Cullis J."/>
            <person name="Levesque C.A."/>
            <person name="Hambleton S."/>
        </authorList>
    </citation>
    <scope>NUCLEOTIDE SEQUENCE</scope>
    <source>
        <strain evidence="9">DAOMC 236422</strain>
    </source>
</reference>
<keyword evidence="1" id="KW-0808">Transferase</keyword>
<dbReference type="GO" id="GO:0016787">
    <property type="term" value="F:hydrolase activity"/>
    <property type="evidence" value="ECO:0007669"/>
    <property type="project" value="UniProtKB-KW"/>
</dbReference>
<evidence type="ECO:0000256" key="7">
    <source>
        <dbReference type="SAM" id="MobiDB-lite"/>
    </source>
</evidence>
<dbReference type="PANTHER" id="PTHR37984:SF5">
    <property type="entry name" value="PROTEIN NYNRIN-LIKE"/>
    <property type="match status" value="1"/>
</dbReference>
<sequence length="354" mass="38509">MNSTPNVTTGERPFDLVFIGHPDVSHAAFDLGKHDGTSSFAEHLAAAHARLDEARVVIDRERARQKVRYDRRHAPLPTLHEGDSVFVRLGDRPLPGVSVSKFDPRKAGPYRVREVLSPHRVRLEIPGCEGSESMFNVEQLDLVPPGEDPFAADRSSSSAGSSVERIAGTSAPVPSLPPASSSDAREGEFDPGEGESVAATLSPRSHQLPFSVRDFQVGVQAVVPLELLRGQVYRPKRVELESGSALLFERPVPFLSRLTTISEQRLVAAELEFCCLAWAFAKWCHLLEGAAITVVTDHSPLGAMLNAGSSQVYGPVITRCRALLLPHLHNFEFVHRPGSAHKNVDSLSPLPPPS</sequence>
<keyword evidence="6" id="KW-0695">RNA-directed DNA polymerase</keyword>
<proteinExistence type="predicted"/>
<dbReference type="Proteomes" id="UP000078113">
    <property type="component" value="Unassembled WGS sequence"/>
</dbReference>
<evidence type="ECO:0000256" key="5">
    <source>
        <dbReference type="ARBA" id="ARBA00022801"/>
    </source>
</evidence>
<keyword evidence="3" id="KW-0540">Nuclease</keyword>
<reference evidence="9" key="2">
    <citation type="journal article" date="2019" name="IMA Fungus">
        <title>Genome sequencing and comparison of five Tilletia species to identify candidate genes for the detection of regulated species infecting wheat.</title>
        <authorList>
            <person name="Nguyen H.D.T."/>
            <person name="Sultana T."/>
            <person name="Kesanakurti P."/>
            <person name="Hambleton S."/>
        </authorList>
    </citation>
    <scope>NUCLEOTIDE SEQUENCE</scope>
    <source>
        <strain evidence="9">DAOMC 236422</strain>
    </source>
</reference>
<evidence type="ECO:0000313" key="10">
    <source>
        <dbReference type="Proteomes" id="UP000078113"/>
    </source>
</evidence>
<protein>
    <recommendedName>
        <fullName evidence="8">Reverse transcriptase RNase H-like domain-containing protein</fullName>
    </recommendedName>
</protein>
<keyword evidence="5" id="KW-0378">Hydrolase</keyword>
<dbReference type="GO" id="GO:0003964">
    <property type="term" value="F:RNA-directed DNA polymerase activity"/>
    <property type="evidence" value="ECO:0007669"/>
    <property type="project" value="UniProtKB-KW"/>
</dbReference>
<dbReference type="InterPro" id="IPR043502">
    <property type="entry name" value="DNA/RNA_pol_sf"/>
</dbReference>
<keyword evidence="4" id="KW-0255">Endonuclease</keyword>
<evidence type="ECO:0000256" key="3">
    <source>
        <dbReference type="ARBA" id="ARBA00022722"/>
    </source>
</evidence>
<accession>A0A8X7N331</accession>
<dbReference type="Pfam" id="PF17917">
    <property type="entry name" value="RT_RNaseH"/>
    <property type="match status" value="1"/>
</dbReference>
<feature type="domain" description="Reverse transcriptase RNase H-like" evidence="8">
    <location>
        <begin position="249"/>
        <end position="307"/>
    </location>
</feature>
<dbReference type="EMBL" id="LWDG02000842">
    <property type="protein sequence ID" value="KAE8262150.1"/>
    <property type="molecule type" value="Genomic_DNA"/>
</dbReference>
<dbReference type="InterPro" id="IPR041373">
    <property type="entry name" value="RT_RNaseH"/>
</dbReference>
<dbReference type="InterPro" id="IPR050951">
    <property type="entry name" value="Retrovirus_Pol_polyprotein"/>
</dbReference>
<name>A0A8X7N331_9BASI</name>
<keyword evidence="10" id="KW-1185">Reference proteome</keyword>
<organism evidence="9 10">
    <name type="scientific">Tilletia walkeri</name>
    <dbReference type="NCBI Taxonomy" id="117179"/>
    <lineage>
        <taxon>Eukaryota</taxon>
        <taxon>Fungi</taxon>
        <taxon>Dikarya</taxon>
        <taxon>Basidiomycota</taxon>
        <taxon>Ustilaginomycotina</taxon>
        <taxon>Exobasidiomycetes</taxon>
        <taxon>Tilletiales</taxon>
        <taxon>Tilletiaceae</taxon>
        <taxon>Tilletia</taxon>
    </lineage>
</organism>
<dbReference type="AlphaFoldDB" id="A0A8X7N331"/>
<dbReference type="GO" id="GO:0004519">
    <property type="term" value="F:endonuclease activity"/>
    <property type="evidence" value="ECO:0007669"/>
    <property type="project" value="UniProtKB-KW"/>
</dbReference>
<comment type="caution">
    <text evidence="9">The sequence shown here is derived from an EMBL/GenBank/DDBJ whole genome shotgun (WGS) entry which is preliminary data.</text>
</comment>
<gene>
    <name evidence="9" type="ORF">A4X09_0g7524</name>
</gene>
<evidence type="ECO:0000259" key="8">
    <source>
        <dbReference type="Pfam" id="PF17917"/>
    </source>
</evidence>
<feature type="compositionally biased region" description="Low complexity" evidence="7">
    <location>
        <begin position="170"/>
        <end position="182"/>
    </location>
</feature>